<dbReference type="RefSeq" id="WP_126702617.1">
    <property type="nucleotide sequence ID" value="NZ_RWKW01000148.1"/>
</dbReference>
<organism evidence="2 3">
    <name type="scientific">Aquibium carbonis</name>
    <dbReference type="NCBI Taxonomy" id="2495581"/>
    <lineage>
        <taxon>Bacteria</taxon>
        <taxon>Pseudomonadati</taxon>
        <taxon>Pseudomonadota</taxon>
        <taxon>Alphaproteobacteria</taxon>
        <taxon>Hyphomicrobiales</taxon>
        <taxon>Phyllobacteriaceae</taxon>
        <taxon>Aquibium</taxon>
    </lineage>
</organism>
<name>A0A3S0AI27_9HYPH</name>
<accession>A0A3S0AI27</accession>
<dbReference type="Pfam" id="PF16998">
    <property type="entry name" value="17kDa_Anti_2"/>
    <property type="match status" value="1"/>
</dbReference>
<dbReference type="EMBL" id="RWKW01000148">
    <property type="protein sequence ID" value="RST79953.1"/>
    <property type="molecule type" value="Genomic_DNA"/>
</dbReference>
<evidence type="ECO:0000259" key="1">
    <source>
        <dbReference type="Pfam" id="PF16998"/>
    </source>
</evidence>
<evidence type="ECO:0000313" key="3">
    <source>
        <dbReference type="Proteomes" id="UP000278398"/>
    </source>
</evidence>
<dbReference type="InterPro" id="IPR032635">
    <property type="entry name" value="Anti_2"/>
</dbReference>
<dbReference type="Proteomes" id="UP000278398">
    <property type="component" value="Unassembled WGS sequence"/>
</dbReference>
<gene>
    <name evidence="2" type="ORF">EJC49_24850</name>
</gene>
<sequence>MLGLVLAASGCTARSPSLNSLGFDSIKTGSVSGKAVAPDAERMSDETTIRNAVSSANLDGVSNGRLAWANSQTGSRGEVFGVVEYMDETRLCRRFRVSRESFQGISLYRGEVCMSIAGEWWVRTFESA</sequence>
<proteinExistence type="predicted"/>
<feature type="domain" description="Surface antigen" evidence="1">
    <location>
        <begin position="24"/>
        <end position="126"/>
    </location>
</feature>
<keyword evidence="3" id="KW-1185">Reference proteome</keyword>
<protein>
    <recommendedName>
        <fullName evidence="1">Surface antigen domain-containing protein</fullName>
    </recommendedName>
</protein>
<reference evidence="2 3" key="1">
    <citation type="submission" date="2018-12" db="EMBL/GenBank/DDBJ databases">
        <title>Mesorhizobium carbonis sp. nov., isolated from coal mine water.</title>
        <authorList>
            <person name="Xin W."/>
            <person name="Xu Z."/>
            <person name="Xiang F."/>
            <person name="Zhang J."/>
            <person name="Xi L."/>
            <person name="Liu J."/>
        </authorList>
    </citation>
    <scope>NUCLEOTIDE SEQUENCE [LARGE SCALE GENOMIC DNA]</scope>
    <source>
        <strain evidence="2 3">B2.3</strain>
    </source>
</reference>
<comment type="caution">
    <text evidence="2">The sequence shown here is derived from an EMBL/GenBank/DDBJ whole genome shotgun (WGS) entry which is preliminary data.</text>
</comment>
<dbReference type="OrthoDB" id="7677942at2"/>
<evidence type="ECO:0000313" key="2">
    <source>
        <dbReference type="EMBL" id="RST79953.1"/>
    </source>
</evidence>
<dbReference type="AlphaFoldDB" id="A0A3S0AI27"/>